<gene>
    <name evidence="2" type="ORF">PMAYCL1PPCAC_04970</name>
</gene>
<keyword evidence="1" id="KW-0812">Transmembrane</keyword>
<feature type="non-terminal residue" evidence="2">
    <location>
        <position position="335"/>
    </location>
</feature>
<organism evidence="2 3">
    <name type="scientific">Pristionchus mayeri</name>
    <dbReference type="NCBI Taxonomy" id="1317129"/>
    <lineage>
        <taxon>Eukaryota</taxon>
        <taxon>Metazoa</taxon>
        <taxon>Ecdysozoa</taxon>
        <taxon>Nematoda</taxon>
        <taxon>Chromadorea</taxon>
        <taxon>Rhabditida</taxon>
        <taxon>Rhabditina</taxon>
        <taxon>Diplogasteromorpha</taxon>
        <taxon>Diplogasteroidea</taxon>
        <taxon>Neodiplogasteridae</taxon>
        <taxon>Pristionchus</taxon>
    </lineage>
</organism>
<accession>A0AAN5C8N1</accession>
<dbReference type="PANTHER" id="PTHR22943">
    <property type="entry name" value="7-TRANSMEMBRANE DOMAIN RECEPTOR C.ELEGANS"/>
    <property type="match status" value="1"/>
</dbReference>
<feature type="transmembrane region" description="Helical" evidence="1">
    <location>
        <begin position="73"/>
        <end position="104"/>
    </location>
</feature>
<sequence length="335" mass="37376">VFIGTTTTISLFSNCLLLYIIATTAADHIGSYRYLLAFFAVCDIFTTIGHAAIQPWMYAFSTGFFFFPRRSGIVLYGVSLDTPLCLAFIATYYQTFLVLAYHFVYRYKILTSGIGTSFTDHWSKACWILMAIVVNVLYIAGFVITVAIGMTPSNETRAFVPAEFRQLYRNDLTDLRTGFTVLAVRRPNKLTGDMQWSVESTISFLICMSLFTGTAGVIVFCIYQTNATIKSTETVLTTTTRRMHRQLFRALLLQTAVPCLFSYAPLSVVLATGAVTGLDLGAFGNVLFLTTAIFPSIDAFFVLFFIVKFRIAVIRLFRLPCRLDAMGSSVEQRGT</sequence>
<keyword evidence="1" id="KW-0472">Membrane</keyword>
<dbReference type="Proteomes" id="UP001328107">
    <property type="component" value="Unassembled WGS sequence"/>
</dbReference>
<dbReference type="Pfam" id="PF10326">
    <property type="entry name" value="7TM_GPCR_Str"/>
    <property type="match status" value="1"/>
</dbReference>
<feature type="non-terminal residue" evidence="2">
    <location>
        <position position="1"/>
    </location>
</feature>
<feature type="transmembrane region" description="Helical" evidence="1">
    <location>
        <begin position="202"/>
        <end position="223"/>
    </location>
</feature>
<feature type="transmembrane region" description="Helical" evidence="1">
    <location>
        <begin position="286"/>
        <end position="307"/>
    </location>
</feature>
<protein>
    <recommendedName>
        <fullName evidence="4">G protein-coupled receptor</fullName>
    </recommendedName>
</protein>
<name>A0AAN5C8N1_9BILA</name>
<dbReference type="InterPro" id="IPR019428">
    <property type="entry name" value="7TM_GPCR_serpentine_rcpt_Str"/>
</dbReference>
<dbReference type="EMBL" id="BTRK01000002">
    <property type="protein sequence ID" value="GMR34775.1"/>
    <property type="molecule type" value="Genomic_DNA"/>
</dbReference>
<feature type="transmembrane region" description="Helical" evidence="1">
    <location>
        <begin position="34"/>
        <end position="53"/>
    </location>
</feature>
<evidence type="ECO:0000313" key="2">
    <source>
        <dbReference type="EMBL" id="GMR34775.1"/>
    </source>
</evidence>
<comment type="caution">
    <text evidence="2">The sequence shown here is derived from an EMBL/GenBank/DDBJ whole genome shotgun (WGS) entry which is preliminary data.</text>
</comment>
<feature type="transmembrane region" description="Helical" evidence="1">
    <location>
        <begin position="251"/>
        <end position="274"/>
    </location>
</feature>
<evidence type="ECO:0008006" key="4">
    <source>
        <dbReference type="Google" id="ProtNLM"/>
    </source>
</evidence>
<proteinExistence type="predicted"/>
<evidence type="ECO:0000256" key="1">
    <source>
        <dbReference type="SAM" id="Phobius"/>
    </source>
</evidence>
<keyword evidence="1" id="KW-1133">Transmembrane helix</keyword>
<feature type="transmembrane region" description="Helical" evidence="1">
    <location>
        <begin position="125"/>
        <end position="150"/>
    </location>
</feature>
<dbReference type="PANTHER" id="PTHR22943:SF248">
    <property type="entry name" value="SEVEN TM RECEPTOR"/>
    <property type="match status" value="1"/>
</dbReference>
<feature type="transmembrane region" description="Helical" evidence="1">
    <location>
        <begin position="6"/>
        <end position="22"/>
    </location>
</feature>
<reference evidence="3" key="1">
    <citation type="submission" date="2022-10" db="EMBL/GenBank/DDBJ databases">
        <title>Genome assembly of Pristionchus species.</title>
        <authorList>
            <person name="Yoshida K."/>
            <person name="Sommer R.J."/>
        </authorList>
    </citation>
    <scope>NUCLEOTIDE SEQUENCE [LARGE SCALE GENOMIC DNA]</scope>
    <source>
        <strain evidence="3">RS5460</strain>
    </source>
</reference>
<evidence type="ECO:0000313" key="3">
    <source>
        <dbReference type="Proteomes" id="UP001328107"/>
    </source>
</evidence>
<keyword evidence="3" id="KW-1185">Reference proteome</keyword>
<dbReference type="AlphaFoldDB" id="A0AAN5C8N1"/>
<dbReference type="SUPFAM" id="SSF81321">
    <property type="entry name" value="Family A G protein-coupled receptor-like"/>
    <property type="match status" value="1"/>
</dbReference>